<dbReference type="Proteomes" id="UP000186922">
    <property type="component" value="Unassembled WGS sequence"/>
</dbReference>
<feature type="region of interest" description="Disordered" evidence="1">
    <location>
        <begin position="64"/>
        <end position="108"/>
    </location>
</feature>
<feature type="compositionally biased region" description="Basic residues" evidence="1">
    <location>
        <begin position="69"/>
        <end position="81"/>
    </location>
</feature>
<proteinExistence type="predicted"/>
<feature type="region of interest" description="Disordered" evidence="1">
    <location>
        <begin position="121"/>
        <end position="140"/>
    </location>
</feature>
<dbReference type="OrthoDB" id="10601140at2759"/>
<protein>
    <submittedName>
        <fullName evidence="2">Uncharacterized protein</fullName>
    </submittedName>
</protein>
<evidence type="ECO:0000313" key="3">
    <source>
        <dbReference type="Proteomes" id="UP000186922"/>
    </source>
</evidence>
<dbReference type="EMBL" id="BDGG01000001">
    <property type="protein sequence ID" value="GAU87776.1"/>
    <property type="molecule type" value="Genomic_DNA"/>
</dbReference>
<name>A0A1D1UDQ8_RAMVA</name>
<dbReference type="AlphaFoldDB" id="A0A1D1UDQ8"/>
<reference evidence="2 3" key="1">
    <citation type="journal article" date="2016" name="Nat. Commun.">
        <title>Extremotolerant tardigrade genome and improved radiotolerance of human cultured cells by tardigrade-unique protein.</title>
        <authorList>
            <person name="Hashimoto T."/>
            <person name="Horikawa D.D."/>
            <person name="Saito Y."/>
            <person name="Kuwahara H."/>
            <person name="Kozuka-Hata H."/>
            <person name="Shin-I T."/>
            <person name="Minakuchi Y."/>
            <person name="Ohishi K."/>
            <person name="Motoyama A."/>
            <person name="Aizu T."/>
            <person name="Enomoto A."/>
            <person name="Kondo K."/>
            <person name="Tanaka S."/>
            <person name="Hara Y."/>
            <person name="Koshikawa S."/>
            <person name="Sagara H."/>
            <person name="Miura T."/>
            <person name="Yokobori S."/>
            <person name="Miyagawa K."/>
            <person name="Suzuki Y."/>
            <person name="Kubo T."/>
            <person name="Oyama M."/>
            <person name="Kohara Y."/>
            <person name="Fujiyama A."/>
            <person name="Arakawa K."/>
            <person name="Katayama T."/>
            <person name="Toyoda A."/>
            <person name="Kunieda T."/>
        </authorList>
    </citation>
    <scope>NUCLEOTIDE SEQUENCE [LARGE SCALE GENOMIC DNA]</scope>
    <source>
        <strain evidence="2 3">YOKOZUNA-1</strain>
    </source>
</reference>
<feature type="compositionally biased region" description="Basic and acidic residues" evidence="1">
    <location>
        <begin position="121"/>
        <end position="139"/>
    </location>
</feature>
<feature type="region of interest" description="Disordered" evidence="1">
    <location>
        <begin position="161"/>
        <end position="182"/>
    </location>
</feature>
<keyword evidence="3" id="KW-1185">Reference proteome</keyword>
<comment type="caution">
    <text evidence="2">The sequence shown here is derived from an EMBL/GenBank/DDBJ whole genome shotgun (WGS) entry which is preliminary data.</text>
</comment>
<feature type="compositionally biased region" description="Low complexity" evidence="1">
    <location>
        <begin position="82"/>
        <end position="93"/>
    </location>
</feature>
<evidence type="ECO:0000256" key="1">
    <source>
        <dbReference type="SAM" id="MobiDB-lite"/>
    </source>
</evidence>
<organism evidence="2 3">
    <name type="scientific">Ramazzottius varieornatus</name>
    <name type="common">Water bear</name>
    <name type="synonym">Tardigrade</name>
    <dbReference type="NCBI Taxonomy" id="947166"/>
    <lineage>
        <taxon>Eukaryota</taxon>
        <taxon>Metazoa</taxon>
        <taxon>Ecdysozoa</taxon>
        <taxon>Tardigrada</taxon>
        <taxon>Eutardigrada</taxon>
        <taxon>Parachela</taxon>
        <taxon>Hypsibioidea</taxon>
        <taxon>Ramazzottiidae</taxon>
        <taxon>Ramazzottius</taxon>
    </lineage>
</organism>
<accession>A0A1D1UDQ8</accession>
<sequence length="299" mass="32303">MARQAPEFVPIPSGVSGGSRPVGIYYKLYRCSDGKLRLNLITEAEYLESKKSLPVSVGDVSSSTDAVCSHHHHHQQPRHASSHQPVRSAVSTTAHHHVHSTARQQQLHCVPDERVAKRECNDDKALHEGAKRQKREPRLVRSTVSVQSLINEYIPVTVPSVGAESTHSNEAEDPVGTETSPQVGLTVETSTSASSTGQSVSCCSTASKKRSSTYTSNSHGPASTLRARLQATQTTLNTALATVQQRSGADAIKAVQCSTEAPAIWNSWIYSVGQRFPMADMSVRQVLDILDSKSTVLEG</sequence>
<gene>
    <name evidence="2" type="primary">RvY_00574-1</name>
    <name evidence="2" type="synonym">RvY_00574.1</name>
    <name evidence="2" type="ORF">RvY_00574</name>
</gene>
<evidence type="ECO:0000313" key="2">
    <source>
        <dbReference type="EMBL" id="GAU87776.1"/>
    </source>
</evidence>